<evidence type="ECO:0000256" key="9">
    <source>
        <dbReference type="SAM" id="Phobius"/>
    </source>
</evidence>
<feature type="transmembrane region" description="Helical" evidence="9">
    <location>
        <begin position="311"/>
        <end position="332"/>
    </location>
</feature>
<feature type="transmembrane region" description="Helical" evidence="9">
    <location>
        <begin position="341"/>
        <end position="363"/>
    </location>
</feature>
<evidence type="ECO:0000256" key="1">
    <source>
        <dbReference type="ARBA" id="ARBA00004141"/>
    </source>
</evidence>
<keyword evidence="5 9" id="KW-1133">Transmembrane helix</keyword>
<dbReference type="PROSITE" id="PS00216">
    <property type="entry name" value="SUGAR_TRANSPORT_1"/>
    <property type="match status" value="1"/>
</dbReference>
<evidence type="ECO:0000259" key="10">
    <source>
        <dbReference type="PROSITE" id="PS50850"/>
    </source>
</evidence>
<evidence type="ECO:0000256" key="3">
    <source>
        <dbReference type="ARBA" id="ARBA00022448"/>
    </source>
</evidence>
<dbReference type="EMBL" id="BLZA01000002">
    <property type="protein sequence ID" value="GHJ83614.1"/>
    <property type="molecule type" value="Genomic_DNA"/>
</dbReference>
<evidence type="ECO:0000256" key="4">
    <source>
        <dbReference type="ARBA" id="ARBA00022692"/>
    </source>
</evidence>
<gene>
    <name evidence="11" type="ORF">NliqN6_0016</name>
</gene>
<dbReference type="PANTHER" id="PTHR48022">
    <property type="entry name" value="PLASTIDIC GLUCOSE TRANSPORTER 4"/>
    <property type="match status" value="1"/>
</dbReference>
<evidence type="ECO:0000256" key="8">
    <source>
        <dbReference type="RuleBase" id="RU003346"/>
    </source>
</evidence>
<feature type="transmembrane region" description="Helical" evidence="9">
    <location>
        <begin position="91"/>
        <end position="110"/>
    </location>
</feature>
<feature type="transmembrane region" description="Helical" evidence="9">
    <location>
        <begin position="122"/>
        <end position="142"/>
    </location>
</feature>
<evidence type="ECO:0000256" key="7">
    <source>
        <dbReference type="ARBA" id="ARBA00049119"/>
    </source>
</evidence>
<evidence type="ECO:0000313" key="12">
    <source>
        <dbReference type="Proteomes" id="UP000620104"/>
    </source>
</evidence>
<feature type="transmembrane region" description="Helical" evidence="9">
    <location>
        <begin position="419"/>
        <end position="439"/>
    </location>
</feature>
<reference evidence="11" key="1">
    <citation type="submission" date="2020-07" db="EMBL/GenBank/DDBJ databases">
        <title>Draft Genome Sequence of a Deep-Sea Yeast, Naganishia (Cryptococcus) liquefaciens strain N6.</title>
        <authorList>
            <person name="Han Y.W."/>
            <person name="Kajitani R."/>
            <person name="Morimoto H."/>
            <person name="Parhat M."/>
            <person name="Tsubouchi H."/>
            <person name="Bakenova O."/>
            <person name="Ogata M."/>
            <person name="Argunhan B."/>
            <person name="Aoki R."/>
            <person name="Kajiwara S."/>
            <person name="Itoh T."/>
            <person name="Iwasaki H."/>
        </authorList>
    </citation>
    <scope>NUCLEOTIDE SEQUENCE</scope>
    <source>
        <strain evidence="11">N6</strain>
    </source>
</reference>
<evidence type="ECO:0000256" key="5">
    <source>
        <dbReference type="ARBA" id="ARBA00022989"/>
    </source>
</evidence>
<dbReference type="GO" id="GO:0016020">
    <property type="term" value="C:membrane"/>
    <property type="evidence" value="ECO:0007669"/>
    <property type="project" value="UniProtKB-SubCell"/>
</dbReference>
<evidence type="ECO:0000313" key="11">
    <source>
        <dbReference type="EMBL" id="GHJ83614.1"/>
    </source>
</evidence>
<dbReference type="GO" id="GO:0005351">
    <property type="term" value="F:carbohydrate:proton symporter activity"/>
    <property type="evidence" value="ECO:0007669"/>
    <property type="project" value="TreeGrafter"/>
</dbReference>
<dbReference type="Proteomes" id="UP000620104">
    <property type="component" value="Unassembled WGS sequence"/>
</dbReference>
<dbReference type="AlphaFoldDB" id="A0A8H3TNU9"/>
<feature type="transmembrane region" description="Helical" evidence="9">
    <location>
        <begin position="9"/>
        <end position="39"/>
    </location>
</feature>
<dbReference type="PROSITE" id="PS00217">
    <property type="entry name" value="SUGAR_TRANSPORT_2"/>
    <property type="match status" value="1"/>
</dbReference>
<keyword evidence="4 9" id="KW-0812">Transmembrane</keyword>
<dbReference type="InterPro" id="IPR005828">
    <property type="entry name" value="MFS_sugar_transport-like"/>
</dbReference>
<dbReference type="InterPro" id="IPR005829">
    <property type="entry name" value="Sugar_transporter_CS"/>
</dbReference>
<dbReference type="InterPro" id="IPR036259">
    <property type="entry name" value="MFS_trans_sf"/>
</dbReference>
<dbReference type="PRINTS" id="PR00171">
    <property type="entry name" value="SUGRTRNSPORT"/>
</dbReference>
<dbReference type="NCBIfam" id="TIGR00879">
    <property type="entry name" value="SP"/>
    <property type="match status" value="1"/>
</dbReference>
<dbReference type="PROSITE" id="PS50850">
    <property type="entry name" value="MFS"/>
    <property type="match status" value="1"/>
</dbReference>
<comment type="subcellular location">
    <subcellularLocation>
        <location evidence="1">Membrane</location>
        <topology evidence="1">Multi-pass membrane protein</topology>
    </subcellularLocation>
</comment>
<dbReference type="InterPro" id="IPR020846">
    <property type="entry name" value="MFS_dom"/>
</dbReference>
<keyword evidence="6 9" id="KW-0472">Membrane</keyword>
<feature type="domain" description="Major facilitator superfamily (MFS) profile" evidence="10">
    <location>
        <begin position="11"/>
        <end position="472"/>
    </location>
</feature>
<evidence type="ECO:0000256" key="2">
    <source>
        <dbReference type="ARBA" id="ARBA00010992"/>
    </source>
</evidence>
<dbReference type="Pfam" id="PF00083">
    <property type="entry name" value="Sugar_tr"/>
    <property type="match status" value="1"/>
</dbReference>
<proteinExistence type="inferred from homology"/>
<protein>
    <recommendedName>
        <fullName evidence="10">Major facilitator superfamily (MFS) profile domain-containing protein</fullName>
    </recommendedName>
</protein>
<dbReference type="Gene3D" id="1.20.1250.20">
    <property type="entry name" value="MFS general substrate transporter like domains"/>
    <property type="match status" value="1"/>
</dbReference>
<keyword evidence="3 8" id="KW-0813">Transport</keyword>
<feature type="transmembrane region" description="Helical" evidence="9">
    <location>
        <begin position="59"/>
        <end position="79"/>
    </location>
</feature>
<dbReference type="InterPro" id="IPR050360">
    <property type="entry name" value="MFS_Sugar_Transporters"/>
</dbReference>
<feature type="transmembrane region" description="Helical" evidence="9">
    <location>
        <begin position="445"/>
        <end position="468"/>
    </location>
</feature>
<comment type="catalytic activity">
    <reaction evidence="7">
        <text>myo-inositol(out) + H(+)(out) = myo-inositol(in) + H(+)(in)</text>
        <dbReference type="Rhea" id="RHEA:60364"/>
        <dbReference type="ChEBI" id="CHEBI:15378"/>
        <dbReference type="ChEBI" id="CHEBI:17268"/>
    </reaction>
</comment>
<feature type="transmembrane region" description="Helical" evidence="9">
    <location>
        <begin position="154"/>
        <end position="173"/>
    </location>
</feature>
<dbReference type="OrthoDB" id="2241241at2759"/>
<evidence type="ECO:0000256" key="6">
    <source>
        <dbReference type="ARBA" id="ARBA00023136"/>
    </source>
</evidence>
<dbReference type="InterPro" id="IPR003663">
    <property type="entry name" value="Sugar/inositol_transpt"/>
</dbReference>
<dbReference type="PANTHER" id="PTHR48022:SF91">
    <property type="entry name" value="MAJOR FACILITATOR SUPERFAMILY (MFS) PROFILE DOMAIN-CONTAINING PROTEIN-RELATED"/>
    <property type="match status" value="1"/>
</dbReference>
<comment type="similarity">
    <text evidence="2 8">Belongs to the major facilitator superfamily. Sugar transporter (TC 2.A.1.1) family.</text>
</comment>
<comment type="caution">
    <text evidence="11">The sequence shown here is derived from an EMBL/GenBank/DDBJ whole genome shotgun (WGS) entry which is preliminary data.</text>
</comment>
<accession>A0A8H3TNU9</accession>
<feature type="transmembrane region" description="Helical" evidence="9">
    <location>
        <begin position="383"/>
        <end position="407"/>
    </location>
</feature>
<organism evidence="11 12">
    <name type="scientific">Naganishia liquefaciens</name>
    <dbReference type="NCBI Taxonomy" id="104408"/>
    <lineage>
        <taxon>Eukaryota</taxon>
        <taxon>Fungi</taxon>
        <taxon>Dikarya</taxon>
        <taxon>Basidiomycota</taxon>
        <taxon>Agaricomycotina</taxon>
        <taxon>Tremellomycetes</taxon>
        <taxon>Filobasidiales</taxon>
        <taxon>Filobasidiaceae</taxon>
        <taxon>Naganishia</taxon>
    </lineage>
</organism>
<feature type="transmembrane region" description="Helical" evidence="9">
    <location>
        <begin position="185"/>
        <end position="206"/>
    </location>
</feature>
<dbReference type="SUPFAM" id="SSF103473">
    <property type="entry name" value="MFS general substrate transporter"/>
    <property type="match status" value="1"/>
</dbReference>
<sequence>MARTNLRIILFLIFASSGGFLFGYDIGVISSCLVMPPFVRHFGELRGDGTYYLSTSRESIITSLLAAGTFCGALAQAFLANTKTFGRKYSISFWAVVFIIGCIVQTASGGASPSAAFGMMPAGRFIAGLGVGALSALIPLYNSEAAPKHLRGPMVVMYQLMICAGIAWSYGLSWATSGIPNRACWMVPVGFQLFLGLFIAVGILLLPESPRLLLSRGNVEAASKSISTLNAVPIDHPLVHEEIADLEALLAVEEQAGKGRWIDLLSSKHQLWKRTLNACVIQFVQQLNGQNFYYFYGPTFFAQSNTGLNSYQIQFILGMVTLAGCIPALWLIERLGRRKMLLIGGVGEIICAIIAGLSGHFLLAPTGTPDDQLTSSNIRGGQLLVSFSIIQVLFFATFWGPTPWVITGEIFPLHVRAQGVAAATATNWLWNFLVGFFSSKIAADIGPLILLIFAGVLAFGCVYIYFFLIESSGLALEEIDEAYALHIPAWKSTSWIPPSRIEAARREGAVDEKGEIIHAEKIQRKVGGGAGMAH</sequence>
<keyword evidence="12" id="KW-1185">Reference proteome</keyword>
<name>A0A8H3TNU9_9TREE</name>